<protein>
    <submittedName>
        <fullName evidence="2">Uncharacterized protein</fullName>
    </submittedName>
</protein>
<gene>
    <name evidence="2" type="ORF">RGI145_14110</name>
</gene>
<keyword evidence="1" id="KW-0812">Transmembrane</keyword>
<accession>A0A1L7AHA6</accession>
<dbReference type="STRING" id="257708.RGI145_14110"/>
<evidence type="ECO:0000313" key="2">
    <source>
        <dbReference type="EMBL" id="APT58079.1"/>
    </source>
</evidence>
<dbReference type="Proteomes" id="UP000185494">
    <property type="component" value="Chromosome 1"/>
</dbReference>
<keyword evidence="1" id="KW-1133">Transmembrane helix</keyword>
<reference evidence="2 3" key="1">
    <citation type="submission" date="2016-05" db="EMBL/GenBank/DDBJ databases">
        <title>Complete Genome and Methylome Analysis of Psychrotrophic Bacterial Isolates from Antarctic Lake Untersee.</title>
        <authorList>
            <person name="Fomenkov A."/>
            <person name="Akimov V.N."/>
            <person name="Vasilyeva L.V."/>
            <person name="Andersen D."/>
            <person name="Vincze T."/>
            <person name="Roberts R.J."/>
        </authorList>
    </citation>
    <scope>NUCLEOTIDE SEQUENCE [LARGE SCALE GENOMIC DNA]</scope>
    <source>
        <strain evidence="2 3">U14-5</strain>
    </source>
</reference>
<dbReference type="eggNOG" id="ENOG502ZG4D">
    <property type="taxonomic scope" value="Bacteria"/>
</dbReference>
<dbReference type="RefSeq" id="WP_075798858.1">
    <property type="nucleotide sequence ID" value="NZ_CP015583.1"/>
</dbReference>
<organism evidence="2 3">
    <name type="scientific">Roseomonas gilardii</name>
    <dbReference type="NCBI Taxonomy" id="257708"/>
    <lineage>
        <taxon>Bacteria</taxon>
        <taxon>Pseudomonadati</taxon>
        <taxon>Pseudomonadota</taxon>
        <taxon>Alphaproteobacteria</taxon>
        <taxon>Acetobacterales</taxon>
        <taxon>Roseomonadaceae</taxon>
        <taxon>Roseomonas</taxon>
    </lineage>
</organism>
<dbReference type="InterPro" id="IPR014509">
    <property type="entry name" value="YjdF-like"/>
</dbReference>
<proteinExistence type="predicted"/>
<evidence type="ECO:0000256" key="1">
    <source>
        <dbReference type="SAM" id="Phobius"/>
    </source>
</evidence>
<dbReference type="Pfam" id="PF09997">
    <property type="entry name" value="DUF2238"/>
    <property type="match status" value="1"/>
</dbReference>
<keyword evidence="1" id="KW-0472">Membrane</keyword>
<evidence type="ECO:0000313" key="3">
    <source>
        <dbReference type="Proteomes" id="UP000185494"/>
    </source>
</evidence>
<sequence>MLLLLAVANIAGYAFDLYQAFWWFDRVLHACTILAITFWLAVIVFAPALRAGPPHPLLAFLLIVGIGVAVGALWEVAEWSFDQIAPGNVIKGKHDTILDIVMDTLGAMVAGLAAMRCLRSPAPADPARGTRLARQAPES</sequence>
<dbReference type="KEGG" id="rgi:RGI145_14110"/>
<name>A0A1L7AHA6_9PROT</name>
<dbReference type="AlphaFoldDB" id="A0A1L7AHA6"/>
<feature type="transmembrane region" description="Helical" evidence="1">
    <location>
        <begin position="97"/>
        <end position="118"/>
    </location>
</feature>
<feature type="transmembrane region" description="Helical" evidence="1">
    <location>
        <begin position="24"/>
        <end position="45"/>
    </location>
</feature>
<dbReference type="EMBL" id="CP015583">
    <property type="protein sequence ID" value="APT58079.1"/>
    <property type="molecule type" value="Genomic_DNA"/>
</dbReference>
<feature type="transmembrane region" description="Helical" evidence="1">
    <location>
        <begin position="57"/>
        <end position="77"/>
    </location>
</feature>